<gene>
    <name evidence="2" type="ORF">ABU614_14120</name>
</gene>
<sequence length="205" mass="20289">MMRKLPTSLLAAALLAGAPLLAQAESQYSTGAGSPLTASAKLDFQITIPKILFLRVGSGADYTSTATVNQIAFAVPAANVGNGAAVAATATSGDLGNGEVTAKVVGNNGNITLGATALGALSNGAAGDTISYSQIATASDTAALPAPVLTDGASTPLTIAPASGKVVNRSARWTYTYLNNNVVAPGVYGGVNANNSRVTYTASMP</sequence>
<evidence type="ECO:0000313" key="2">
    <source>
        <dbReference type="EMBL" id="XCO73532.1"/>
    </source>
</evidence>
<evidence type="ECO:0000256" key="1">
    <source>
        <dbReference type="SAM" id="SignalP"/>
    </source>
</evidence>
<evidence type="ECO:0008006" key="3">
    <source>
        <dbReference type="Google" id="ProtNLM"/>
    </source>
</evidence>
<organism evidence="2">
    <name type="scientific">Lysobacter firmicutimachus</name>
    <dbReference type="NCBI Taxonomy" id="1792846"/>
    <lineage>
        <taxon>Bacteria</taxon>
        <taxon>Pseudomonadati</taxon>
        <taxon>Pseudomonadota</taxon>
        <taxon>Gammaproteobacteria</taxon>
        <taxon>Lysobacterales</taxon>
        <taxon>Lysobacteraceae</taxon>
        <taxon>Lysobacter</taxon>
    </lineage>
</organism>
<feature type="signal peptide" evidence="1">
    <location>
        <begin position="1"/>
        <end position="24"/>
    </location>
</feature>
<protein>
    <recommendedName>
        <fullName evidence="3">WxL domain-containing protein</fullName>
    </recommendedName>
</protein>
<proteinExistence type="predicted"/>
<name>A0AAU8MMM3_9GAMM</name>
<keyword evidence="1" id="KW-0732">Signal</keyword>
<dbReference type="AlphaFoldDB" id="A0AAU8MMM3"/>
<dbReference type="EMBL" id="CP159925">
    <property type="protein sequence ID" value="XCO73532.1"/>
    <property type="molecule type" value="Genomic_DNA"/>
</dbReference>
<accession>A0AAU8MMM3</accession>
<feature type="chain" id="PRO_5043605486" description="WxL domain-containing protein" evidence="1">
    <location>
        <begin position="25"/>
        <end position="205"/>
    </location>
</feature>
<reference evidence="2" key="1">
    <citation type="submission" date="2024-06" db="EMBL/GenBank/DDBJ databases">
        <authorList>
            <person name="Li S."/>
        </authorList>
    </citation>
    <scope>NUCLEOTIDE SEQUENCE</scope>
    <source>
        <strain evidence="2">SR10</strain>
    </source>
</reference>
<dbReference type="RefSeq" id="WP_064746247.1">
    <property type="nucleotide sequence ID" value="NZ_CP159925.1"/>
</dbReference>